<evidence type="ECO:0000256" key="2">
    <source>
        <dbReference type="ARBA" id="ARBA00010846"/>
    </source>
</evidence>
<dbReference type="InterPro" id="IPR000210">
    <property type="entry name" value="BTB/POZ_dom"/>
</dbReference>
<evidence type="ECO:0000256" key="1">
    <source>
        <dbReference type="ARBA" id="ARBA00004906"/>
    </source>
</evidence>
<dbReference type="InterPro" id="IPR002083">
    <property type="entry name" value="MATH/TRAF_dom"/>
</dbReference>
<dbReference type="Gene3D" id="2.60.210.10">
    <property type="entry name" value="Apoptosis, Tumor Necrosis Factor Receptor Associated Protein 2, Chain A"/>
    <property type="match status" value="1"/>
</dbReference>
<evidence type="ECO:0000259" key="3">
    <source>
        <dbReference type="PROSITE" id="PS50097"/>
    </source>
</evidence>
<dbReference type="InterPro" id="IPR056423">
    <property type="entry name" value="BACK_BPM_SPOP"/>
</dbReference>
<dbReference type="InterPro" id="IPR008974">
    <property type="entry name" value="TRAF-like"/>
</dbReference>
<keyword evidence="5" id="KW-1185">Reference proteome</keyword>
<dbReference type="SUPFAM" id="SSF49599">
    <property type="entry name" value="TRAF domain-like"/>
    <property type="match status" value="1"/>
</dbReference>
<dbReference type="EMBL" id="CP144751">
    <property type="protein sequence ID" value="WVZ87235.1"/>
    <property type="molecule type" value="Genomic_DNA"/>
</dbReference>
<dbReference type="InterPro" id="IPR011333">
    <property type="entry name" value="SKP1/BTB/POZ_sf"/>
</dbReference>
<dbReference type="CDD" id="cd18280">
    <property type="entry name" value="BTB_POZ_BPM_plant"/>
    <property type="match status" value="1"/>
</dbReference>
<dbReference type="SMART" id="SM00225">
    <property type="entry name" value="BTB"/>
    <property type="match status" value="1"/>
</dbReference>
<evidence type="ECO:0000313" key="5">
    <source>
        <dbReference type="Proteomes" id="UP001341281"/>
    </source>
</evidence>
<organism evidence="4 5">
    <name type="scientific">Paspalum notatum var. saurae</name>
    <dbReference type="NCBI Taxonomy" id="547442"/>
    <lineage>
        <taxon>Eukaryota</taxon>
        <taxon>Viridiplantae</taxon>
        <taxon>Streptophyta</taxon>
        <taxon>Embryophyta</taxon>
        <taxon>Tracheophyta</taxon>
        <taxon>Spermatophyta</taxon>
        <taxon>Magnoliopsida</taxon>
        <taxon>Liliopsida</taxon>
        <taxon>Poales</taxon>
        <taxon>Poaceae</taxon>
        <taxon>PACMAD clade</taxon>
        <taxon>Panicoideae</taxon>
        <taxon>Andropogonodae</taxon>
        <taxon>Paspaleae</taxon>
        <taxon>Paspalinae</taxon>
        <taxon>Paspalum</taxon>
    </lineage>
</organism>
<sequence>MGVGEYVSSGTFSVGGCDWMISLYLTAKRAWKAHMLTTTTIKSGHRGTKKVKKKKTDTVSRKGFLTFDEGAGMTWGCADFIDRSKLRGLVQRCGSRGYFTIRCVLTVIRLCTENAEAILVPPSTLHQDFAGMLRDADGADVTIRVGDRAFPAHKYVLAARSKVFKAQLFGAMKDSSEDCIEIHDVEPSVFQRLLHFVYTDSLSESYEGERSAAMQHLLVAADRYGLSRLSAMCEAKLRSWIDVRSVATILGLADQHQRPQLKDACLGFIASGNVLGAVMKTDGFKDLIESYPLIMKDILAKIAAFNLNTD</sequence>
<dbReference type="AlphaFoldDB" id="A0AAQ3X741"/>
<dbReference type="Gene3D" id="3.30.710.10">
    <property type="entry name" value="Potassium Channel Kv1.1, Chain A"/>
    <property type="match status" value="1"/>
</dbReference>
<dbReference type="Pfam" id="PF00651">
    <property type="entry name" value="BTB"/>
    <property type="match status" value="1"/>
</dbReference>
<feature type="domain" description="BTB" evidence="3">
    <location>
        <begin position="139"/>
        <end position="206"/>
    </location>
</feature>
<gene>
    <name evidence="4" type="ORF">U9M48_033908</name>
</gene>
<name>A0AAQ3X741_PASNO</name>
<comment type="pathway">
    <text evidence="1">Protein modification; protein ubiquitination.</text>
</comment>
<dbReference type="Gene3D" id="1.25.40.420">
    <property type="match status" value="1"/>
</dbReference>
<dbReference type="PANTHER" id="PTHR26379">
    <property type="entry name" value="BTB/POZ AND MATH DOMAIN-CONTAINING PROTEIN 1"/>
    <property type="match status" value="1"/>
</dbReference>
<dbReference type="InterPro" id="IPR045005">
    <property type="entry name" value="BPM1-6"/>
</dbReference>
<comment type="similarity">
    <text evidence="2">Belongs to the Tdpoz family.</text>
</comment>
<dbReference type="Pfam" id="PF24570">
    <property type="entry name" value="BACK_BPM_SPOP"/>
    <property type="match status" value="1"/>
</dbReference>
<dbReference type="PANTHER" id="PTHR26379:SF187">
    <property type="entry name" value="OS07G0655300 PROTEIN"/>
    <property type="match status" value="1"/>
</dbReference>
<dbReference type="PROSITE" id="PS50097">
    <property type="entry name" value="BTB"/>
    <property type="match status" value="1"/>
</dbReference>
<reference evidence="4 5" key="1">
    <citation type="submission" date="2024-02" db="EMBL/GenBank/DDBJ databases">
        <title>High-quality chromosome-scale genome assembly of Pensacola bahiagrass (Paspalum notatum Flugge var. saurae).</title>
        <authorList>
            <person name="Vega J.M."/>
            <person name="Podio M."/>
            <person name="Orjuela J."/>
            <person name="Siena L.A."/>
            <person name="Pessino S.C."/>
            <person name="Combes M.C."/>
            <person name="Mariac C."/>
            <person name="Albertini E."/>
            <person name="Pupilli F."/>
            <person name="Ortiz J.P.A."/>
            <person name="Leblanc O."/>
        </authorList>
    </citation>
    <scope>NUCLEOTIDE SEQUENCE [LARGE SCALE GENOMIC DNA]</scope>
    <source>
        <strain evidence="4">R1</strain>
        <tissue evidence="4">Leaf</tissue>
    </source>
</reference>
<dbReference type="CDD" id="cd00121">
    <property type="entry name" value="MATH"/>
    <property type="match status" value="1"/>
</dbReference>
<protein>
    <recommendedName>
        <fullName evidence="3">BTB domain-containing protein</fullName>
    </recommendedName>
</protein>
<accession>A0AAQ3X741</accession>
<proteinExistence type="inferred from homology"/>
<dbReference type="Proteomes" id="UP001341281">
    <property type="component" value="Chromosome 07"/>
</dbReference>
<dbReference type="SUPFAM" id="SSF54695">
    <property type="entry name" value="POZ domain"/>
    <property type="match status" value="1"/>
</dbReference>
<evidence type="ECO:0000313" key="4">
    <source>
        <dbReference type="EMBL" id="WVZ87235.1"/>
    </source>
</evidence>
<dbReference type="GO" id="GO:0016567">
    <property type="term" value="P:protein ubiquitination"/>
    <property type="evidence" value="ECO:0007669"/>
    <property type="project" value="InterPro"/>
</dbReference>